<dbReference type="AlphaFoldDB" id="A0A0D3EWD4"/>
<feature type="region of interest" description="Disordered" evidence="1">
    <location>
        <begin position="15"/>
        <end position="117"/>
    </location>
</feature>
<dbReference type="Proteomes" id="UP000026960">
    <property type="component" value="Chromosome 1"/>
</dbReference>
<evidence type="ECO:0000313" key="3">
    <source>
        <dbReference type="Proteomes" id="UP000026960"/>
    </source>
</evidence>
<feature type="compositionally biased region" description="Basic residues" evidence="1">
    <location>
        <begin position="30"/>
        <end position="41"/>
    </location>
</feature>
<dbReference type="Gramene" id="OBART01G37580.1">
    <property type="protein sequence ID" value="OBART01G37580.1"/>
    <property type="gene ID" value="OBART01G37580"/>
</dbReference>
<keyword evidence="3" id="KW-1185">Reference proteome</keyword>
<dbReference type="PaxDb" id="65489-OBART01G37580.1"/>
<reference evidence="2" key="1">
    <citation type="journal article" date="2009" name="Rice">
        <title>De Novo Next Generation Sequencing of Plant Genomes.</title>
        <authorList>
            <person name="Rounsley S."/>
            <person name="Marri P.R."/>
            <person name="Yu Y."/>
            <person name="He R."/>
            <person name="Sisneros N."/>
            <person name="Goicoechea J.L."/>
            <person name="Lee S.J."/>
            <person name="Angelova A."/>
            <person name="Kudrna D."/>
            <person name="Luo M."/>
            <person name="Affourtit J."/>
            <person name="Desany B."/>
            <person name="Knight J."/>
            <person name="Niazi F."/>
            <person name="Egholm M."/>
            <person name="Wing R.A."/>
        </authorList>
    </citation>
    <scope>NUCLEOTIDE SEQUENCE [LARGE SCALE GENOMIC DNA]</scope>
    <source>
        <strain evidence="2">IRGC 105608</strain>
    </source>
</reference>
<proteinExistence type="predicted"/>
<reference evidence="2" key="2">
    <citation type="submission" date="2015-03" db="UniProtKB">
        <authorList>
            <consortium name="EnsemblPlants"/>
        </authorList>
    </citation>
    <scope>IDENTIFICATION</scope>
</reference>
<sequence>MEMELQGVEHVVGLTVASSTEGDDSGSHGRGPKRTRHKWCRQGHPFARQSRSTRRNEATPPGRAPSAHCGGALQGSSDERRGPQPRAMVTSRFDLPHCGGRSRITRPHHRTGGGAPLRHPPPLWCVANLQARGRRGRPHGVTATLSRARLPLIRKSDGTWLQASGSISLANSAGPIVPKGMPIVRRTYILAAGLLLGIRAVGITDYLEITIPLAYLSVAWLQPVVSIASEHGNAECSNTTKETSFQSGMSRICSATSIIQWNKQMSSMRCQYILNLNICTKARADMTPQKRDGVDDAFTLPAVPNGRANAGKERTTASTGTFLHLARTKVAGAQHKAAVAPVPLYTHPVPRDGHRCHLPGRRRAKRILK</sequence>
<accession>A0A0D3EWD4</accession>
<dbReference type="EnsemblPlants" id="OBART01G37600.1">
    <property type="protein sequence ID" value="OBART01G37600.1"/>
    <property type="gene ID" value="OBART01G37600"/>
</dbReference>
<dbReference type="Gramene" id="OBART01G37600.1">
    <property type="protein sequence ID" value="OBART01G37600.1"/>
    <property type="gene ID" value="OBART01G37600"/>
</dbReference>
<dbReference type="EnsemblPlants" id="OBART01G37580.1">
    <property type="protein sequence ID" value="OBART01G37580.1"/>
    <property type="gene ID" value="OBART01G37580"/>
</dbReference>
<evidence type="ECO:0000313" key="2">
    <source>
        <dbReference type="EnsemblPlants" id="OBART01G37600.1"/>
    </source>
</evidence>
<evidence type="ECO:0000256" key="1">
    <source>
        <dbReference type="SAM" id="MobiDB-lite"/>
    </source>
</evidence>
<name>A0A0D3EWD4_9ORYZ</name>
<organism evidence="2">
    <name type="scientific">Oryza barthii</name>
    <dbReference type="NCBI Taxonomy" id="65489"/>
    <lineage>
        <taxon>Eukaryota</taxon>
        <taxon>Viridiplantae</taxon>
        <taxon>Streptophyta</taxon>
        <taxon>Embryophyta</taxon>
        <taxon>Tracheophyta</taxon>
        <taxon>Spermatophyta</taxon>
        <taxon>Magnoliopsida</taxon>
        <taxon>Liliopsida</taxon>
        <taxon>Poales</taxon>
        <taxon>Poaceae</taxon>
        <taxon>BOP clade</taxon>
        <taxon>Oryzoideae</taxon>
        <taxon>Oryzeae</taxon>
        <taxon>Oryzinae</taxon>
        <taxon>Oryza</taxon>
    </lineage>
</organism>
<dbReference type="HOGENOM" id="CLU_750932_0_0_1"/>
<protein>
    <submittedName>
        <fullName evidence="2">Uncharacterized protein</fullName>
    </submittedName>
</protein>